<dbReference type="EMBL" id="ML975151">
    <property type="protein sequence ID" value="KAF1815800.1"/>
    <property type="molecule type" value="Genomic_DNA"/>
</dbReference>
<evidence type="ECO:0000313" key="9">
    <source>
        <dbReference type="RefSeq" id="XP_033537431.1"/>
    </source>
</evidence>
<keyword evidence="8" id="KW-1185">Reference proteome</keyword>
<evidence type="ECO:0000256" key="3">
    <source>
        <dbReference type="ARBA" id="ARBA00022517"/>
    </source>
</evidence>
<dbReference type="InterPro" id="IPR008610">
    <property type="entry name" value="Ebp2"/>
</dbReference>
<evidence type="ECO:0000256" key="6">
    <source>
        <dbReference type="SAM" id="MobiDB-lite"/>
    </source>
</evidence>
<feature type="region of interest" description="Disordered" evidence="6">
    <location>
        <begin position="276"/>
        <end position="411"/>
    </location>
</feature>
<feature type="region of interest" description="Disordered" evidence="6">
    <location>
        <begin position="13"/>
        <end position="151"/>
    </location>
</feature>
<feature type="compositionally biased region" description="Basic residues" evidence="6">
    <location>
        <begin position="395"/>
        <end position="411"/>
    </location>
</feature>
<reference evidence="9" key="3">
    <citation type="submission" date="2025-04" db="UniProtKB">
        <authorList>
            <consortium name="RefSeq"/>
        </authorList>
    </citation>
    <scope>IDENTIFICATION</scope>
    <source>
        <strain evidence="9">CBS 781.70</strain>
    </source>
</reference>
<reference evidence="9" key="2">
    <citation type="submission" date="2020-04" db="EMBL/GenBank/DDBJ databases">
        <authorList>
            <consortium name="NCBI Genome Project"/>
        </authorList>
    </citation>
    <scope>NUCLEOTIDE SEQUENCE</scope>
    <source>
        <strain evidence="9">CBS 781.70</strain>
    </source>
</reference>
<dbReference type="GO" id="GO:0005730">
    <property type="term" value="C:nucleolus"/>
    <property type="evidence" value="ECO:0007669"/>
    <property type="project" value="UniProtKB-SubCell"/>
</dbReference>
<keyword evidence="5" id="KW-0539">Nucleus</keyword>
<feature type="compositionally biased region" description="Acidic residues" evidence="6">
    <location>
        <begin position="49"/>
        <end position="61"/>
    </location>
</feature>
<dbReference type="Pfam" id="PF05890">
    <property type="entry name" value="Ebp2"/>
    <property type="match status" value="1"/>
</dbReference>
<evidence type="ECO:0000256" key="2">
    <source>
        <dbReference type="ARBA" id="ARBA00007336"/>
    </source>
</evidence>
<evidence type="ECO:0000256" key="4">
    <source>
        <dbReference type="ARBA" id="ARBA00023054"/>
    </source>
</evidence>
<name>A0A6G1GD20_9PEZI</name>
<dbReference type="GO" id="GO:0030687">
    <property type="term" value="C:preribosome, large subunit precursor"/>
    <property type="evidence" value="ECO:0007669"/>
    <property type="project" value="TreeGrafter"/>
</dbReference>
<feature type="compositionally biased region" description="Basic and acidic residues" evidence="6">
    <location>
        <begin position="325"/>
        <end position="343"/>
    </location>
</feature>
<protein>
    <submittedName>
        <fullName evidence="7 9">Ebp2-domain-containing protein</fullName>
    </submittedName>
</protein>
<proteinExistence type="inferred from homology"/>
<feature type="compositionally biased region" description="Acidic residues" evidence="6">
    <location>
        <begin position="81"/>
        <end position="136"/>
    </location>
</feature>
<gene>
    <name evidence="7 9" type="ORF">P152DRAFT_455515</name>
</gene>
<dbReference type="PANTHER" id="PTHR13028:SF0">
    <property type="entry name" value="RRNA-PROCESSING PROTEIN EBP2-RELATED"/>
    <property type="match status" value="1"/>
</dbReference>
<evidence type="ECO:0000256" key="1">
    <source>
        <dbReference type="ARBA" id="ARBA00004604"/>
    </source>
</evidence>
<dbReference type="OrthoDB" id="443772at2759"/>
<dbReference type="AlphaFoldDB" id="A0A6G1GD20"/>
<dbReference type="GO" id="GO:0006364">
    <property type="term" value="P:rRNA processing"/>
    <property type="evidence" value="ECO:0007669"/>
    <property type="project" value="TreeGrafter"/>
</dbReference>
<comment type="similarity">
    <text evidence="2">Belongs to the EBP2 family.</text>
</comment>
<sequence>MAKRKDLKLKVALNRQKGANYTKDHQKKLRQEAEKLKRAAAQQQKPVHDEDEDIGDEDDSDGGIMLVTEEDGTSRTVAVLPDEEEDEEGSSDEDVAYDMNALDDDSSIYTSDEGEKEEKDQDEPESDHSEDEEDIPLSDLESLSDTEKGDLVPHQRLTINNHAALTSALNRISLPYAKLPFSAHQSITADTTTSNAIPDPEDDLNRELQFYNQAQSAAELARQKLKKEGVPFSRPNDFFAEMVKSDEHMGRIKTRLVEDATAKKAALEARKLRDAKKFGKKVQVEKEQERAKERREMKGKVESLKRKRQGAPIANEKEEDMFDIALEKEAPRRRSDGPGKRGGADANPKRQKKDDKYGFGGKKRFSKSGDATSTSDMRGFSAKGMKSNEFGGSSKVKKARPGKSKRQKGRP</sequence>
<dbReference type="RefSeq" id="XP_033537431.1">
    <property type="nucleotide sequence ID" value="XM_033678806.1"/>
</dbReference>
<dbReference type="GO" id="GO:0034399">
    <property type="term" value="C:nuclear periphery"/>
    <property type="evidence" value="ECO:0007669"/>
    <property type="project" value="TreeGrafter"/>
</dbReference>
<evidence type="ECO:0000256" key="5">
    <source>
        <dbReference type="ARBA" id="ARBA00023242"/>
    </source>
</evidence>
<dbReference type="GO" id="GO:0042273">
    <property type="term" value="P:ribosomal large subunit biogenesis"/>
    <property type="evidence" value="ECO:0007669"/>
    <property type="project" value="TreeGrafter"/>
</dbReference>
<reference evidence="7 9" key="1">
    <citation type="submission" date="2020-01" db="EMBL/GenBank/DDBJ databases">
        <authorList>
            <consortium name="DOE Joint Genome Institute"/>
            <person name="Haridas S."/>
            <person name="Albert R."/>
            <person name="Binder M."/>
            <person name="Bloem J."/>
            <person name="Labutti K."/>
            <person name="Salamov A."/>
            <person name="Andreopoulos B."/>
            <person name="Baker S.E."/>
            <person name="Barry K."/>
            <person name="Bills G."/>
            <person name="Bluhm B.H."/>
            <person name="Cannon C."/>
            <person name="Castanera R."/>
            <person name="Culley D.E."/>
            <person name="Daum C."/>
            <person name="Ezra D."/>
            <person name="Gonzalez J.B."/>
            <person name="Henrissat B."/>
            <person name="Kuo A."/>
            <person name="Liang C."/>
            <person name="Lipzen A."/>
            <person name="Lutzoni F."/>
            <person name="Magnuson J."/>
            <person name="Mondo S."/>
            <person name="Nolan M."/>
            <person name="Ohm R."/>
            <person name="Pangilinan J."/>
            <person name="Park H.-J."/>
            <person name="Ramirez L."/>
            <person name="Alfaro M."/>
            <person name="Sun H."/>
            <person name="Tritt A."/>
            <person name="Yoshinaga Y."/>
            <person name="Zwiers L.-H."/>
            <person name="Turgeon B.G."/>
            <person name="Goodwin S.B."/>
            <person name="Spatafora J.W."/>
            <person name="Crous P.W."/>
            <person name="Grigoriev I.V."/>
        </authorList>
    </citation>
    <scope>NUCLEOTIDE SEQUENCE</scope>
    <source>
        <strain evidence="7 9">CBS 781.70</strain>
    </source>
</reference>
<accession>A0A6G1GD20</accession>
<evidence type="ECO:0000313" key="7">
    <source>
        <dbReference type="EMBL" id="KAF1815800.1"/>
    </source>
</evidence>
<organism evidence="7">
    <name type="scientific">Eremomyces bilateralis CBS 781.70</name>
    <dbReference type="NCBI Taxonomy" id="1392243"/>
    <lineage>
        <taxon>Eukaryota</taxon>
        <taxon>Fungi</taxon>
        <taxon>Dikarya</taxon>
        <taxon>Ascomycota</taxon>
        <taxon>Pezizomycotina</taxon>
        <taxon>Dothideomycetes</taxon>
        <taxon>Dothideomycetes incertae sedis</taxon>
        <taxon>Eremomycetales</taxon>
        <taxon>Eremomycetaceae</taxon>
        <taxon>Eremomyces</taxon>
    </lineage>
</organism>
<dbReference type="PANTHER" id="PTHR13028">
    <property type="entry name" value="RRNA PROCESSING PROTEIN EBNA1-BINDING PROTEIN-RELATED"/>
    <property type="match status" value="1"/>
</dbReference>
<feature type="compositionally biased region" description="Basic and acidic residues" evidence="6">
    <location>
        <begin position="276"/>
        <end position="304"/>
    </location>
</feature>
<evidence type="ECO:0000313" key="8">
    <source>
        <dbReference type="Proteomes" id="UP000504638"/>
    </source>
</evidence>
<keyword evidence="4" id="KW-0175">Coiled coil</keyword>
<keyword evidence="3" id="KW-0690">Ribosome biogenesis</keyword>
<comment type="subcellular location">
    <subcellularLocation>
        <location evidence="1">Nucleus</location>
        <location evidence="1">Nucleolus</location>
    </subcellularLocation>
</comment>
<dbReference type="Proteomes" id="UP000504638">
    <property type="component" value="Unplaced"/>
</dbReference>
<dbReference type="GeneID" id="54419376"/>